<sequence length="172" mass="19466">TGDTSGFHALRRLALNYIDAQAARWPEITDLIDVLTVAWPGLESLRLGNRYCLHRLAPLATRCPNLQYLALTLLIGLEPLGISSPIPPPLEVPVAHRMFQEVVLHARGNEDYLTDELVQDLPAFILSVFPRLKRFVGYDRFPDTIQNLERTRDKSAWIAVQNAIAELQRRTS</sequence>
<evidence type="ECO:0000313" key="1">
    <source>
        <dbReference type="EMBL" id="TRM59608.1"/>
    </source>
</evidence>
<feature type="non-terminal residue" evidence="1">
    <location>
        <position position="1"/>
    </location>
</feature>
<reference evidence="1 2" key="1">
    <citation type="journal article" date="2019" name="New Phytol.">
        <title>Comparative genomics reveals unique wood-decay strategies and fruiting body development in the Schizophyllaceae.</title>
        <authorList>
            <person name="Almasi E."/>
            <person name="Sahu N."/>
            <person name="Krizsan K."/>
            <person name="Balint B."/>
            <person name="Kovacs G.M."/>
            <person name="Kiss B."/>
            <person name="Cseklye J."/>
            <person name="Drula E."/>
            <person name="Henrissat B."/>
            <person name="Nagy I."/>
            <person name="Chovatia M."/>
            <person name="Adam C."/>
            <person name="LaButti K."/>
            <person name="Lipzen A."/>
            <person name="Riley R."/>
            <person name="Grigoriev I.V."/>
            <person name="Nagy L.G."/>
        </authorList>
    </citation>
    <scope>NUCLEOTIDE SEQUENCE [LARGE SCALE GENOMIC DNA]</scope>
    <source>
        <strain evidence="1 2">NL-1724</strain>
    </source>
</reference>
<evidence type="ECO:0000313" key="2">
    <source>
        <dbReference type="Proteomes" id="UP000320762"/>
    </source>
</evidence>
<proteinExistence type="predicted"/>
<name>A0A550C494_9AGAR</name>
<dbReference type="AlphaFoldDB" id="A0A550C494"/>
<protein>
    <submittedName>
        <fullName evidence="1">Uncharacterized protein</fullName>
    </submittedName>
</protein>
<keyword evidence="2" id="KW-1185">Reference proteome</keyword>
<dbReference type="Proteomes" id="UP000320762">
    <property type="component" value="Unassembled WGS sequence"/>
</dbReference>
<gene>
    <name evidence="1" type="ORF">BD626DRAFT_507752</name>
</gene>
<accession>A0A550C494</accession>
<comment type="caution">
    <text evidence="1">The sequence shown here is derived from an EMBL/GenBank/DDBJ whole genome shotgun (WGS) entry which is preliminary data.</text>
</comment>
<organism evidence="1 2">
    <name type="scientific">Schizophyllum amplum</name>
    <dbReference type="NCBI Taxonomy" id="97359"/>
    <lineage>
        <taxon>Eukaryota</taxon>
        <taxon>Fungi</taxon>
        <taxon>Dikarya</taxon>
        <taxon>Basidiomycota</taxon>
        <taxon>Agaricomycotina</taxon>
        <taxon>Agaricomycetes</taxon>
        <taxon>Agaricomycetidae</taxon>
        <taxon>Agaricales</taxon>
        <taxon>Schizophyllaceae</taxon>
        <taxon>Schizophyllum</taxon>
    </lineage>
</organism>
<dbReference type="EMBL" id="VDMD01000027">
    <property type="protein sequence ID" value="TRM59608.1"/>
    <property type="molecule type" value="Genomic_DNA"/>
</dbReference>